<evidence type="ECO:0000313" key="4">
    <source>
        <dbReference type="Proteomes" id="UP000193642"/>
    </source>
</evidence>
<name>A0A1Y2BQI2_9FUNG</name>
<dbReference type="InterPro" id="IPR015943">
    <property type="entry name" value="WD40/YVTN_repeat-like_dom_sf"/>
</dbReference>
<comment type="similarity">
    <text evidence="1">Belongs to the cycloisomerase 2 family.</text>
</comment>
<dbReference type="Pfam" id="PF10282">
    <property type="entry name" value="Lactonase"/>
    <property type="match status" value="2"/>
</dbReference>
<dbReference type="InterPro" id="IPR019405">
    <property type="entry name" value="Lactonase_7-beta_prop"/>
</dbReference>
<proteinExistence type="inferred from homology"/>
<dbReference type="GO" id="GO:0017057">
    <property type="term" value="F:6-phosphogluconolactonase activity"/>
    <property type="evidence" value="ECO:0007669"/>
    <property type="project" value="TreeGrafter"/>
</dbReference>
<evidence type="ECO:0008006" key="5">
    <source>
        <dbReference type="Google" id="ProtNLM"/>
    </source>
</evidence>
<keyword evidence="4" id="KW-1185">Reference proteome</keyword>
<accession>A0A1Y2BQI2</accession>
<feature type="compositionally biased region" description="Polar residues" evidence="2">
    <location>
        <begin position="11"/>
        <end position="26"/>
    </location>
</feature>
<dbReference type="Proteomes" id="UP000193642">
    <property type="component" value="Unassembled WGS sequence"/>
</dbReference>
<dbReference type="InterPro" id="IPR011045">
    <property type="entry name" value="N2O_reductase_N"/>
</dbReference>
<evidence type="ECO:0000256" key="1">
    <source>
        <dbReference type="ARBA" id="ARBA00005564"/>
    </source>
</evidence>
<evidence type="ECO:0000313" key="3">
    <source>
        <dbReference type="EMBL" id="ORY36993.1"/>
    </source>
</evidence>
<dbReference type="SUPFAM" id="SSF50974">
    <property type="entry name" value="Nitrous oxide reductase, N-terminal domain"/>
    <property type="match status" value="1"/>
</dbReference>
<sequence>MAIMNPFDHQTPPTFTLQTSAQTSNPPTSPPIINLNTTLFLQSLHIVHLDPTTSKPIIKSGLEFPSGSGPRHITFHPSGTIAYVNLELHSTLAVISLVPSLSILSTHSLKPPSVPVETPMQSAAIILSPDADLTDGFWVRGMGMSPSGDYLCVGNQETDSLVMFKRSNEDGSLEKVASLQLEDGFKPTCAVWL</sequence>
<comment type="caution">
    <text evidence="3">The sequence shown here is derived from an EMBL/GenBank/DDBJ whole genome shotgun (WGS) entry which is preliminary data.</text>
</comment>
<evidence type="ECO:0000256" key="2">
    <source>
        <dbReference type="SAM" id="MobiDB-lite"/>
    </source>
</evidence>
<dbReference type="OrthoDB" id="9972196at2759"/>
<dbReference type="PANTHER" id="PTHR30344:SF1">
    <property type="entry name" value="6-PHOSPHOGLUCONOLACTONASE"/>
    <property type="match status" value="1"/>
</dbReference>
<organism evidence="3 4">
    <name type="scientific">Rhizoclosmatium globosum</name>
    <dbReference type="NCBI Taxonomy" id="329046"/>
    <lineage>
        <taxon>Eukaryota</taxon>
        <taxon>Fungi</taxon>
        <taxon>Fungi incertae sedis</taxon>
        <taxon>Chytridiomycota</taxon>
        <taxon>Chytridiomycota incertae sedis</taxon>
        <taxon>Chytridiomycetes</taxon>
        <taxon>Chytridiales</taxon>
        <taxon>Chytriomycetaceae</taxon>
        <taxon>Rhizoclosmatium</taxon>
    </lineage>
</organism>
<feature type="region of interest" description="Disordered" evidence="2">
    <location>
        <begin position="1"/>
        <end position="27"/>
    </location>
</feature>
<dbReference type="Gene3D" id="2.130.10.10">
    <property type="entry name" value="YVTN repeat-like/Quinoprotein amine dehydrogenase"/>
    <property type="match status" value="2"/>
</dbReference>
<dbReference type="AlphaFoldDB" id="A0A1Y2BQI2"/>
<dbReference type="EMBL" id="MCGO01000052">
    <property type="protein sequence ID" value="ORY36993.1"/>
    <property type="molecule type" value="Genomic_DNA"/>
</dbReference>
<dbReference type="PANTHER" id="PTHR30344">
    <property type="entry name" value="6-PHOSPHOGLUCONOLACTONASE-RELATED"/>
    <property type="match status" value="1"/>
</dbReference>
<gene>
    <name evidence="3" type="ORF">BCR33DRAFT_721650</name>
</gene>
<reference evidence="3 4" key="1">
    <citation type="submission" date="2016-07" db="EMBL/GenBank/DDBJ databases">
        <title>Pervasive Adenine N6-methylation of Active Genes in Fungi.</title>
        <authorList>
            <consortium name="DOE Joint Genome Institute"/>
            <person name="Mondo S.J."/>
            <person name="Dannebaum R.O."/>
            <person name="Kuo R.C."/>
            <person name="Labutti K."/>
            <person name="Haridas S."/>
            <person name="Kuo A."/>
            <person name="Salamov A."/>
            <person name="Ahrendt S.R."/>
            <person name="Lipzen A."/>
            <person name="Sullivan W."/>
            <person name="Andreopoulos W.B."/>
            <person name="Clum A."/>
            <person name="Lindquist E."/>
            <person name="Daum C."/>
            <person name="Ramamoorthy G.K."/>
            <person name="Gryganskyi A."/>
            <person name="Culley D."/>
            <person name="Magnuson J.K."/>
            <person name="James T.Y."/>
            <person name="O'Malley M.A."/>
            <person name="Stajich J.E."/>
            <person name="Spatafora J.W."/>
            <person name="Visel A."/>
            <person name="Grigoriev I.V."/>
        </authorList>
    </citation>
    <scope>NUCLEOTIDE SEQUENCE [LARGE SCALE GENOMIC DNA]</scope>
    <source>
        <strain evidence="3 4">JEL800</strain>
    </source>
</reference>
<protein>
    <recommendedName>
        <fullName evidence="5">Isomerase YbhE</fullName>
    </recommendedName>
</protein>
<dbReference type="InterPro" id="IPR050282">
    <property type="entry name" value="Cycloisomerase_2"/>
</dbReference>